<keyword evidence="2" id="KW-0946">Virion</keyword>
<proteinExistence type="predicted"/>
<evidence type="ECO:0000256" key="4">
    <source>
        <dbReference type="ARBA" id="ARBA00023184"/>
    </source>
</evidence>
<dbReference type="GeneID" id="28340348"/>
<keyword evidence="5" id="KW-0449">Lipoprotein</keyword>
<evidence type="ECO:0000313" key="9">
    <source>
        <dbReference type="EMBL" id="ANS71105.1"/>
    </source>
</evidence>
<evidence type="ECO:0000256" key="1">
    <source>
        <dbReference type="ARBA" id="ARBA00022870"/>
    </source>
</evidence>
<dbReference type="PROSITE" id="PS50035">
    <property type="entry name" value="PLD"/>
    <property type="match status" value="1"/>
</dbReference>
<dbReference type="GO" id="GO:0019031">
    <property type="term" value="C:viral envelope"/>
    <property type="evidence" value="ECO:0007669"/>
    <property type="project" value="UniProtKB-KW"/>
</dbReference>
<keyword evidence="4" id="KW-1038">Host endoplasmic reticulum</keyword>
<name>A0A1B1MRE3_9POXV</name>
<evidence type="ECO:0000256" key="2">
    <source>
        <dbReference type="ARBA" id="ARBA00022879"/>
    </source>
</evidence>
<dbReference type="Pfam" id="PF13918">
    <property type="entry name" value="PLDc_3"/>
    <property type="match status" value="1"/>
</dbReference>
<feature type="domain" description="PLD phosphodiesterase" evidence="8">
    <location>
        <begin position="318"/>
        <end position="345"/>
    </location>
</feature>
<dbReference type="EMBL" id="KU980965">
    <property type="protein sequence ID" value="ANS71105.1"/>
    <property type="molecule type" value="Genomic_DNA"/>
</dbReference>
<keyword evidence="2" id="KW-0261">Viral envelope protein</keyword>
<keyword evidence="1" id="KW-1043">Host membrane</keyword>
<dbReference type="PANTHER" id="PTHR10185">
    <property type="entry name" value="PHOSPHOLIPASE D - RELATED"/>
    <property type="match status" value="1"/>
</dbReference>
<dbReference type="OrthoDB" id="3888at10239"/>
<keyword evidence="10" id="KW-1185">Reference proteome</keyword>
<evidence type="ECO:0000313" key="10">
    <source>
        <dbReference type="Proteomes" id="UP000203626"/>
    </source>
</evidence>
<dbReference type="SUPFAM" id="SSF56024">
    <property type="entry name" value="Phospholipase D/nuclease"/>
    <property type="match status" value="2"/>
</dbReference>
<sequence length="386" mass="42874">MWPFSSVPDGANCIVVETIPKTLDLQSTNITTLECFEELIAKATKTIHIVTFCCNLRSTKDGENILSKLCDAARRGVKVVILVDYQSRDTDKEILENSGVEYFKVKINNTGMSNMLGNFWTSDKERLYVGSASLTGGSLTTIKNLGLYSTCSVLAKDLENRFDTFKKLIDKKSSIFRKICCTPCMANTVCGVPLATDFHLDYSAGGVFFSDSPDTLLGCFRTLDYDVVIERISKAQDSIDLSLMSFVPIVKSDEVIVFWPNLLNALLEAAINRSVKIRVLVSHLKNNNPFSLAAISTLNAFSTENADISVRYFSNKDSDTVNNTKLLVVDSKFAHLTVANFDGTHYKHHSFVSANAESLVLVKKLSEVFNRDWESKYSVPVAKNIN</sequence>
<evidence type="ECO:0000256" key="3">
    <source>
        <dbReference type="ARBA" id="ARBA00023136"/>
    </source>
</evidence>
<dbReference type="PANTHER" id="PTHR10185:SF17">
    <property type="entry name" value="GM01519P-RELATED"/>
    <property type="match status" value="1"/>
</dbReference>
<evidence type="ECO:0000256" key="5">
    <source>
        <dbReference type="ARBA" id="ARBA00023288"/>
    </source>
</evidence>
<comment type="subcellular location">
    <subcellularLocation>
        <location evidence="6">Host endoplasmic reticulum membrane</location>
        <topology evidence="6">Lipid-anchor</topology>
        <orientation evidence="6">Cytoplasmic side</orientation>
    </subcellularLocation>
    <subcellularLocation>
        <location evidence="7">Virion membrane</location>
        <topology evidence="7">Lipid-anchor</topology>
    </subcellularLocation>
</comment>
<keyword evidence="3" id="KW-0472">Membrane</keyword>
<gene>
    <name evidence="9" type="ORF">PTPV-Aus-021</name>
</gene>
<dbReference type="KEGG" id="vg:28340348"/>
<evidence type="ECO:0000256" key="6">
    <source>
        <dbReference type="ARBA" id="ARBA00037799"/>
    </source>
</evidence>
<dbReference type="Proteomes" id="UP000203626">
    <property type="component" value="Segment"/>
</dbReference>
<dbReference type="InterPro" id="IPR001736">
    <property type="entry name" value="PLipase_D/transphosphatidylase"/>
</dbReference>
<evidence type="ECO:0000256" key="7">
    <source>
        <dbReference type="ARBA" id="ARBA00037826"/>
    </source>
</evidence>
<protein>
    <submittedName>
        <fullName evidence="9">Eev envelope phospholipase</fullName>
    </submittedName>
</protein>
<reference evidence="9 10" key="1">
    <citation type="journal article" date="2016" name="J. Gen. Virol.">
        <title>Genomic characterization of a novel poxvirus from a flying fox: evidence for a new genus?</title>
        <authorList>
            <person name="O'Dea M.A."/>
            <person name="Tu S.L."/>
            <person name="Pang S."/>
            <person name="De Ridder T."/>
            <person name="Jackson B."/>
            <person name="Upton C."/>
        </authorList>
    </citation>
    <scope>NUCLEOTIDE SEQUENCE [LARGE SCALE GENOMIC DNA]</scope>
    <source>
        <strain evidence="9 10">Australia</strain>
    </source>
</reference>
<dbReference type="CDD" id="cd09107">
    <property type="entry name" value="PLDc_vPLD3_4_5_like_2"/>
    <property type="match status" value="1"/>
</dbReference>
<dbReference type="GO" id="GO:0003824">
    <property type="term" value="F:catalytic activity"/>
    <property type="evidence" value="ECO:0007669"/>
    <property type="project" value="InterPro"/>
</dbReference>
<organism evidence="9 10">
    <name type="scientific">Pteropox virus</name>
    <dbReference type="NCBI Taxonomy" id="1873698"/>
    <lineage>
        <taxon>Viruses</taxon>
        <taxon>Varidnaviria</taxon>
        <taxon>Bamfordvirae</taxon>
        <taxon>Nucleocytoviricota</taxon>
        <taxon>Pokkesviricetes</taxon>
        <taxon>Chitovirales</taxon>
        <taxon>Poxviridae</taxon>
        <taxon>Chordopoxvirinae</taxon>
        <taxon>Pteropopoxvirus</taxon>
        <taxon>Pteropopoxvirus pteropox</taxon>
    </lineage>
</organism>
<dbReference type="InterPro" id="IPR050874">
    <property type="entry name" value="Diverse_PLD-related"/>
</dbReference>
<dbReference type="InterPro" id="IPR032803">
    <property type="entry name" value="PLDc_3"/>
</dbReference>
<dbReference type="Gene3D" id="3.30.870.10">
    <property type="entry name" value="Endonuclease Chain A"/>
    <property type="match status" value="2"/>
</dbReference>
<dbReference type="GO" id="GO:0044167">
    <property type="term" value="C:host cell endoplasmic reticulum membrane"/>
    <property type="evidence" value="ECO:0007669"/>
    <property type="project" value="UniProtKB-SubCell"/>
</dbReference>
<evidence type="ECO:0000259" key="8">
    <source>
        <dbReference type="PROSITE" id="PS50035"/>
    </source>
</evidence>
<accession>A0A1B1MRE3</accession>
<dbReference type="SMART" id="SM00155">
    <property type="entry name" value="PLDc"/>
    <property type="match status" value="2"/>
</dbReference>
<dbReference type="GO" id="GO:0055036">
    <property type="term" value="C:virion membrane"/>
    <property type="evidence" value="ECO:0007669"/>
    <property type="project" value="UniProtKB-SubCell"/>
</dbReference>
<dbReference type="RefSeq" id="YP_009268736.1">
    <property type="nucleotide sequence ID" value="NC_030656.1"/>
</dbReference>